<accession>A0A8T1NDW9</accession>
<feature type="transmembrane region" description="Helical" evidence="1">
    <location>
        <begin position="270"/>
        <end position="293"/>
    </location>
</feature>
<feature type="transmembrane region" description="Helical" evidence="1">
    <location>
        <begin position="185"/>
        <end position="206"/>
    </location>
</feature>
<reference evidence="3" key="1">
    <citation type="submission" date="2020-12" db="EMBL/GenBank/DDBJ databases">
        <title>WGS assembly of Carya illinoinensis cv. Pawnee.</title>
        <authorList>
            <person name="Platts A."/>
            <person name="Shu S."/>
            <person name="Wright S."/>
            <person name="Barry K."/>
            <person name="Edger P."/>
            <person name="Pires J.C."/>
            <person name="Schmutz J."/>
        </authorList>
    </citation>
    <scope>NUCLEOTIDE SEQUENCE</scope>
    <source>
        <tissue evidence="3">Leaf</tissue>
    </source>
</reference>
<evidence type="ECO:0000313" key="4">
    <source>
        <dbReference type="Proteomes" id="UP000811609"/>
    </source>
</evidence>
<dbReference type="PANTHER" id="PTHR24177:SF329">
    <property type="entry name" value="ANKYRIN REPEAT PROTEIN"/>
    <property type="match status" value="1"/>
</dbReference>
<sequence>MKKIHDQSDKLLDQMREDISKSTHQKLKDGQVYTAITRAAKNGIFEFVSKMLIKKDGEKDERFLYTNDRNQRNIFMLAVLHRHEKIFSILYELNGQMKDKLTSIKDVYGNNMLHMAGMIEDSTWVSKIPGAALQMQRELQWFKEVERIVHPKDKASTNNDGLTPQQLFTKNHADLMEKGQKWMKVTATSCTVVGALIVTMMFAVAFTVPGGNDQTTGFPIFLKKKLFVLFIICDALSLFSSSTSILMFLGILTSSYAEDDFLEYLPRQMIIGLSTLFCSIATMMIAFSAALIIMLHEQYSWILIPIISLACVPVIIFLLIQFPLLKIMIFSTYGSGIFHRKKKM</sequence>
<evidence type="ECO:0000259" key="2">
    <source>
        <dbReference type="Pfam" id="PF13962"/>
    </source>
</evidence>
<comment type="caution">
    <text evidence="3">The sequence shown here is derived from an EMBL/GenBank/DDBJ whole genome shotgun (WGS) entry which is preliminary data.</text>
</comment>
<protein>
    <recommendedName>
        <fullName evidence="2">PGG domain-containing protein</fullName>
    </recommendedName>
</protein>
<organism evidence="3 4">
    <name type="scientific">Carya illinoinensis</name>
    <name type="common">Pecan</name>
    <dbReference type="NCBI Taxonomy" id="32201"/>
    <lineage>
        <taxon>Eukaryota</taxon>
        <taxon>Viridiplantae</taxon>
        <taxon>Streptophyta</taxon>
        <taxon>Embryophyta</taxon>
        <taxon>Tracheophyta</taxon>
        <taxon>Spermatophyta</taxon>
        <taxon>Magnoliopsida</taxon>
        <taxon>eudicotyledons</taxon>
        <taxon>Gunneridae</taxon>
        <taxon>Pentapetalae</taxon>
        <taxon>rosids</taxon>
        <taxon>fabids</taxon>
        <taxon>Fagales</taxon>
        <taxon>Juglandaceae</taxon>
        <taxon>Carya</taxon>
    </lineage>
</organism>
<dbReference type="Proteomes" id="UP000811609">
    <property type="component" value="Chromosome 14"/>
</dbReference>
<dbReference type="AlphaFoldDB" id="A0A8T1NDW9"/>
<gene>
    <name evidence="3" type="ORF">CIPAW_14G125500</name>
</gene>
<keyword evidence="4" id="KW-1185">Reference proteome</keyword>
<keyword evidence="1" id="KW-1133">Transmembrane helix</keyword>
<dbReference type="InterPro" id="IPR026961">
    <property type="entry name" value="PGG_dom"/>
</dbReference>
<feature type="transmembrane region" description="Helical" evidence="1">
    <location>
        <begin position="226"/>
        <end position="249"/>
    </location>
</feature>
<dbReference type="PANTHER" id="PTHR24177">
    <property type="entry name" value="CASKIN"/>
    <property type="match status" value="1"/>
</dbReference>
<keyword evidence="1" id="KW-0812">Transmembrane</keyword>
<feature type="transmembrane region" description="Helical" evidence="1">
    <location>
        <begin position="299"/>
        <end position="320"/>
    </location>
</feature>
<name>A0A8T1NDW9_CARIL</name>
<dbReference type="Pfam" id="PF13962">
    <property type="entry name" value="PGG"/>
    <property type="match status" value="1"/>
</dbReference>
<feature type="domain" description="PGG" evidence="2">
    <location>
        <begin position="181"/>
        <end position="293"/>
    </location>
</feature>
<dbReference type="GO" id="GO:0016020">
    <property type="term" value="C:membrane"/>
    <property type="evidence" value="ECO:0007669"/>
    <property type="project" value="TreeGrafter"/>
</dbReference>
<proteinExistence type="predicted"/>
<evidence type="ECO:0000256" key="1">
    <source>
        <dbReference type="SAM" id="Phobius"/>
    </source>
</evidence>
<keyword evidence="1" id="KW-0472">Membrane</keyword>
<evidence type="ECO:0000313" key="3">
    <source>
        <dbReference type="EMBL" id="KAG6630016.1"/>
    </source>
</evidence>
<dbReference type="EMBL" id="CM031822">
    <property type="protein sequence ID" value="KAG6630016.1"/>
    <property type="molecule type" value="Genomic_DNA"/>
</dbReference>